<evidence type="ECO:0008006" key="3">
    <source>
        <dbReference type="Google" id="ProtNLM"/>
    </source>
</evidence>
<name>A0A7I9W077_MYCAG</name>
<reference evidence="1 2" key="1">
    <citation type="journal article" date="2019" name="Emerg. Microbes Infect.">
        <title>Comprehensive subspecies identification of 175 nontuberculous mycobacteria species based on 7547 genomic profiles.</title>
        <authorList>
            <person name="Matsumoto Y."/>
            <person name="Kinjo T."/>
            <person name="Motooka D."/>
            <person name="Nabeya D."/>
            <person name="Jung N."/>
            <person name="Uechi K."/>
            <person name="Horii T."/>
            <person name="Iida T."/>
            <person name="Fujita J."/>
            <person name="Nakamura S."/>
        </authorList>
    </citation>
    <scope>NUCLEOTIDE SEQUENCE [LARGE SCALE GENOMIC DNA]</scope>
    <source>
        <strain evidence="1 2">JCM 6377</strain>
    </source>
</reference>
<evidence type="ECO:0000313" key="1">
    <source>
        <dbReference type="EMBL" id="GFG51125.1"/>
    </source>
</evidence>
<comment type="caution">
    <text evidence="1">The sequence shown here is derived from an EMBL/GenBank/DDBJ whole genome shotgun (WGS) entry which is preliminary data.</text>
</comment>
<accession>A0A7I9W077</accession>
<gene>
    <name evidence="1" type="ORF">MAGR_25660</name>
</gene>
<dbReference type="Proteomes" id="UP000465302">
    <property type="component" value="Unassembled WGS sequence"/>
</dbReference>
<evidence type="ECO:0000313" key="2">
    <source>
        <dbReference type="Proteomes" id="UP000465302"/>
    </source>
</evidence>
<protein>
    <recommendedName>
        <fullName evidence="3">DUF4242 domain-containing protein</fullName>
    </recommendedName>
</protein>
<dbReference type="EMBL" id="BLKS01000001">
    <property type="protein sequence ID" value="GFG51125.1"/>
    <property type="molecule type" value="Genomic_DNA"/>
</dbReference>
<sequence length="92" mass="9927">MPVPCYLVEWYHSVTDEPLDDTAARLKDSAVSMSAQGSRVQLLNLLSVPTDEVLFAVFTADSASTVAQTCDRAGFPPQRVSTATEVDVLRAP</sequence>
<organism evidence="1 2">
    <name type="scientific">Mycolicibacterium agri</name>
    <name type="common">Mycobacterium agri</name>
    <dbReference type="NCBI Taxonomy" id="36811"/>
    <lineage>
        <taxon>Bacteria</taxon>
        <taxon>Bacillati</taxon>
        <taxon>Actinomycetota</taxon>
        <taxon>Actinomycetes</taxon>
        <taxon>Mycobacteriales</taxon>
        <taxon>Mycobacteriaceae</taxon>
        <taxon>Mycolicibacterium</taxon>
    </lineage>
</organism>
<proteinExistence type="predicted"/>
<dbReference type="AlphaFoldDB" id="A0A7I9W077"/>